<evidence type="ECO:0000256" key="2">
    <source>
        <dbReference type="SAM" id="SignalP"/>
    </source>
</evidence>
<dbReference type="InterPro" id="IPR046878">
    <property type="entry name" value="Big_14"/>
</dbReference>
<protein>
    <recommendedName>
        <fullName evidence="3">Bacterial Ig-like domain-containing protein</fullName>
    </recommendedName>
</protein>
<sequence length="279" mass="31243">MRLLLLSLLLAAGCTATAQRRPTARELGELQDSVWRRLDILLTTDRGFAACTPERETFDGSANAARASATKEIASIADAVRSSGTDETAGIVRVHLLRADSAMKARFRRYVHDSPLIRLEGFDPDTTPYPPAPEGTPPPDGLSMDAEYAFYPAETDCIRLTIRYRGDSTVYFGTDYTVCRFQNGRWETLPGADAWDSLLIGIGRPQFPVPGDARQTKEYAYGFTARLAPRIYPSVYARYRICKNVYMENPRRDYLLTADFTVTPFVPFTRFPEQTGDNN</sequence>
<organism evidence="4 5">
    <name type="scientific">Alistipes finegoldii</name>
    <dbReference type="NCBI Taxonomy" id="214856"/>
    <lineage>
        <taxon>Bacteria</taxon>
        <taxon>Pseudomonadati</taxon>
        <taxon>Bacteroidota</taxon>
        <taxon>Bacteroidia</taxon>
        <taxon>Bacteroidales</taxon>
        <taxon>Rikenellaceae</taxon>
        <taxon>Alistipes</taxon>
    </lineage>
</organism>
<dbReference type="EMBL" id="BQOL01000004">
    <property type="protein sequence ID" value="GKI20576.1"/>
    <property type="molecule type" value="Genomic_DNA"/>
</dbReference>
<accession>A0AA37NN28</accession>
<evidence type="ECO:0000256" key="1">
    <source>
        <dbReference type="SAM" id="MobiDB-lite"/>
    </source>
</evidence>
<dbReference type="AlphaFoldDB" id="A0AA37NN28"/>
<evidence type="ECO:0000313" key="5">
    <source>
        <dbReference type="Proteomes" id="UP001055105"/>
    </source>
</evidence>
<feature type="signal peptide" evidence="2">
    <location>
        <begin position="1"/>
        <end position="18"/>
    </location>
</feature>
<evidence type="ECO:0000259" key="3">
    <source>
        <dbReference type="Pfam" id="PF20251"/>
    </source>
</evidence>
<gene>
    <name evidence="4" type="ORF">CE91St16_34840</name>
</gene>
<feature type="chain" id="PRO_5041332016" description="Bacterial Ig-like domain-containing protein" evidence="2">
    <location>
        <begin position="19"/>
        <end position="279"/>
    </location>
</feature>
<feature type="region of interest" description="Disordered" evidence="1">
    <location>
        <begin position="119"/>
        <end position="140"/>
    </location>
</feature>
<reference evidence="4" key="1">
    <citation type="submission" date="2022-01" db="EMBL/GenBank/DDBJ databases">
        <title>Novel bile acid biosynthetic pathways are enriched in the microbiome of centenarians.</title>
        <authorList>
            <person name="Sato Y."/>
            <person name="Atarashi K."/>
            <person name="Plichta R.D."/>
            <person name="Arai Y."/>
            <person name="Sasajima S."/>
            <person name="Kearney M.S."/>
            <person name="Suda W."/>
            <person name="Takeshita K."/>
            <person name="Sasaki T."/>
            <person name="Okamoto S."/>
            <person name="Skelly N.A."/>
            <person name="Okamura Y."/>
            <person name="Vlamakis H."/>
            <person name="Li Y."/>
            <person name="Tanoue T."/>
            <person name="Takei H."/>
            <person name="Nittono H."/>
            <person name="Narushima S."/>
            <person name="Irie J."/>
            <person name="Itoh H."/>
            <person name="Moriya K."/>
            <person name="Sugiura Y."/>
            <person name="Suematsu M."/>
            <person name="Moritoki N."/>
            <person name="Shibata S."/>
            <person name="Littman R.D."/>
            <person name="Fischbach A.M."/>
            <person name="Uwamino Y."/>
            <person name="Inoue T."/>
            <person name="Honda A."/>
            <person name="Hattori M."/>
            <person name="Murai T."/>
            <person name="Xavier J.R."/>
            <person name="Hirose N."/>
            <person name="Honda K."/>
        </authorList>
    </citation>
    <scope>NUCLEOTIDE SEQUENCE</scope>
    <source>
        <strain evidence="4">CE91-St16</strain>
    </source>
</reference>
<dbReference type="Pfam" id="PF20251">
    <property type="entry name" value="Big_14"/>
    <property type="match status" value="1"/>
</dbReference>
<keyword evidence="2" id="KW-0732">Signal</keyword>
<proteinExistence type="predicted"/>
<feature type="compositionally biased region" description="Pro residues" evidence="1">
    <location>
        <begin position="127"/>
        <end position="140"/>
    </location>
</feature>
<comment type="caution">
    <text evidence="4">The sequence shown here is derived from an EMBL/GenBank/DDBJ whole genome shotgun (WGS) entry which is preliminary data.</text>
</comment>
<name>A0AA37NN28_9BACT</name>
<dbReference type="Proteomes" id="UP001055105">
    <property type="component" value="Unassembled WGS sequence"/>
</dbReference>
<evidence type="ECO:0000313" key="4">
    <source>
        <dbReference type="EMBL" id="GKI20576.1"/>
    </source>
</evidence>
<dbReference type="RefSeq" id="WP_244077228.1">
    <property type="nucleotide sequence ID" value="NZ_AP025581.1"/>
</dbReference>
<feature type="domain" description="Bacterial Ig-like" evidence="3">
    <location>
        <begin position="141"/>
        <end position="202"/>
    </location>
</feature>